<accession>A0A285GAX9</accession>
<name>A0A285GAX9_9EURY</name>
<protein>
    <submittedName>
        <fullName evidence="1">Uncharacterized protein</fullName>
    </submittedName>
</protein>
<gene>
    <name evidence="2" type="ORF">C7960_0742</name>
    <name evidence="1" type="ORF">SAMN06295989_11161</name>
</gene>
<organism evidence="1 3">
    <name type="scientific">Methanohalophilus euhalobius</name>
    <dbReference type="NCBI Taxonomy" id="51203"/>
    <lineage>
        <taxon>Archaea</taxon>
        <taxon>Methanobacteriati</taxon>
        <taxon>Methanobacteriota</taxon>
        <taxon>Stenosarchaea group</taxon>
        <taxon>Methanomicrobia</taxon>
        <taxon>Methanosarcinales</taxon>
        <taxon>Methanosarcinaceae</taxon>
        <taxon>Methanohalophilus</taxon>
    </lineage>
</organism>
<evidence type="ECO:0000313" key="2">
    <source>
        <dbReference type="EMBL" id="TCL11578.1"/>
    </source>
</evidence>
<dbReference type="Proteomes" id="UP000295404">
    <property type="component" value="Unassembled WGS sequence"/>
</dbReference>
<reference evidence="3" key="1">
    <citation type="submission" date="2017-09" db="EMBL/GenBank/DDBJ databases">
        <authorList>
            <person name="Varghese N."/>
            <person name="Submissions S."/>
        </authorList>
    </citation>
    <scope>NUCLEOTIDE SEQUENCE [LARGE SCALE GENOMIC DNA]</scope>
    <source>
        <strain evidence="3">WG-1MB</strain>
    </source>
</reference>
<dbReference type="AlphaFoldDB" id="A0A285GAX9"/>
<evidence type="ECO:0000313" key="1">
    <source>
        <dbReference type="EMBL" id="SNY20729.1"/>
    </source>
</evidence>
<dbReference type="EMBL" id="OBDR01000011">
    <property type="protein sequence ID" value="SNY20729.1"/>
    <property type="molecule type" value="Genomic_DNA"/>
</dbReference>
<dbReference type="Proteomes" id="UP000217726">
    <property type="component" value="Unassembled WGS sequence"/>
</dbReference>
<proteinExistence type="predicted"/>
<reference evidence="2 4" key="3">
    <citation type="submission" date="2019-03" db="EMBL/GenBank/DDBJ databases">
        <title>Subsurface microbial communities from deep shales in Ohio and West Virginia, USA.</title>
        <authorList>
            <person name="Wrighton K."/>
        </authorList>
    </citation>
    <scope>NUCLEOTIDE SEQUENCE [LARGE SCALE GENOMIC DNA]</scope>
    <source>
        <strain evidence="2 4">WG1_MB</strain>
    </source>
</reference>
<dbReference type="EMBL" id="SMMS01000001">
    <property type="protein sequence ID" value="TCL11578.1"/>
    <property type="molecule type" value="Genomic_DNA"/>
</dbReference>
<sequence length="31" mass="3718">MFDINYSRQAAKFLRSLDNTDLSRMLKKLKN</sequence>
<evidence type="ECO:0000313" key="4">
    <source>
        <dbReference type="Proteomes" id="UP000295404"/>
    </source>
</evidence>
<evidence type="ECO:0000313" key="3">
    <source>
        <dbReference type="Proteomes" id="UP000217726"/>
    </source>
</evidence>
<keyword evidence="3" id="KW-1185">Reference proteome</keyword>
<reference evidence="1" key="2">
    <citation type="submission" date="2017-09" db="EMBL/GenBank/DDBJ databases">
        <authorList>
            <person name="Ehlers B."/>
            <person name="Leendertz F.H."/>
        </authorList>
    </citation>
    <scope>NUCLEOTIDE SEQUENCE [LARGE SCALE GENOMIC DNA]</scope>
    <source>
        <strain evidence="1">WG-1MB</strain>
    </source>
</reference>